<dbReference type="RefSeq" id="WP_126784379.1">
    <property type="nucleotide sequence ID" value="NZ_PIQF01000001.1"/>
</dbReference>
<dbReference type="GO" id="GO:0043590">
    <property type="term" value="C:bacterial nucleoid"/>
    <property type="evidence" value="ECO:0007669"/>
    <property type="project" value="UniProtKB-UniRule"/>
</dbReference>
<dbReference type="InterPro" id="IPR036894">
    <property type="entry name" value="YbaB-like_sf"/>
</dbReference>
<dbReference type="OrthoDB" id="9808738at2"/>
<sequence length="108" mass="11963">MFKGGMGNMMKQAQQMQERMQQTQEEIANLEVTGEAGAGLVKVTMLGNHNVKRVNIDPSLMEDDQEMLEDLIAAATNDAVRRVEETSKEKMSEVTGGMDLPPGFKMPF</sequence>
<keyword evidence="2 4" id="KW-0963">Cytoplasm</keyword>
<dbReference type="PANTHER" id="PTHR33449:SF1">
    <property type="entry name" value="NUCLEOID-ASSOCIATED PROTEIN YBAB"/>
    <property type="match status" value="1"/>
</dbReference>
<proteinExistence type="inferred from homology"/>
<dbReference type="Proteomes" id="UP000287908">
    <property type="component" value="Unassembled WGS sequence"/>
</dbReference>
<dbReference type="AlphaFoldDB" id="A0A432ZLF0"/>
<dbReference type="SUPFAM" id="SSF82607">
    <property type="entry name" value="YbaB-like"/>
    <property type="match status" value="1"/>
</dbReference>
<dbReference type="HAMAP" id="MF_00274">
    <property type="entry name" value="DNA_YbaB_EbfC"/>
    <property type="match status" value="1"/>
</dbReference>
<evidence type="ECO:0000256" key="4">
    <source>
        <dbReference type="HAMAP-Rule" id="MF_00274"/>
    </source>
</evidence>
<keyword evidence="3 4" id="KW-0238">DNA-binding</keyword>
<comment type="function">
    <text evidence="4">Binds to DNA and alters its conformation. May be involved in regulation of gene expression, nucleoid organization and DNA protection.</text>
</comment>
<dbReference type="GO" id="GO:0005829">
    <property type="term" value="C:cytosol"/>
    <property type="evidence" value="ECO:0007669"/>
    <property type="project" value="TreeGrafter"/>
</dbReference>
<comment type="subunit">
    <text evidence="1 4">Homodimer.</text>
</comment>
<evidence type="ECO:0000256" key="1">
    <source>
        <dbReference type="ARBA" id="ARBA00011738"/>
    </source>
</evidence>
<feature type="compositionally biased region" description="Low complexity" evidence="5">
    <location>
        <begin position="9"/>
        <end position="23"/>
    </location>
</feature>
<dbReference type="Gene3D" id="3.30.1310.10">
    <property type="entry name" value="Nucleoid-associated protein YbaB-like domain"/>
    <property type="match status" value="1"/>
</dbReference>
<dbReference type="Pfam" id="PF02575">
    <property type="entry name" value="YbaB_DNA_bd"/>
    <property type="match status" value="1"/>
</dbReference>
<dbReference type="InterPro" id="IPR004401">
    <property type="entry name" value="YbaB/EbfC"/>
</dbReference>
<evidence type="ECO:0000313" key="7">
    <source>
        <dbReference type="Proteomes" id="UP000287908"/>
    </source>
</evidence>
<evidence type="ECO:0000256" key="2">
    <source>
        <dbReference type="ARBA" id="ARBA00022490"/>
    </source>
</evidence>
<feature type="region of interest" description="Disordered" evidence="5">
    <location>
        <begin position="85"/>
        <end position="108"/>
    </location>
</feature>
<feature type="region of interest" description="Disordered" evidence="5">
    <location>
        <begin position="1"/>
        <end position="23"/>
    </location>
</feature>
<evidence type="ECO:0000256" key="5">
    <source>
        <dbReference type="SAM" id="MobiDB-lite"/>
    </source>
</evidence>
<name>A0A432ZLF0_9GAMM</name>
<keyword evidence="7" id="KW-1185">Reference proteome</keyword>
<evidence type="ECO:0000256" key="3">
    <source>
        <dbReference type="ARBA" id="ARBA00023125"/>
    </source>
</evidence>
<evidence type="ECO:0000313" key="6">
    <source>
        <dbReference type="EMBL" id="RUO78052.1"/>
    </source>
</evidence>
<dbReference type="FunFam" id="3.30.1310.10:FF:000001">
    <property type="entry name" value="Nucleoid-associated protein YbaB"/>
    <property type="match status" value="1"/>
</dbReference>
<organism evidence="6 7">
    <name type="scientific">Idiomarina seosinensis</name>
    <dbReference type="NCBI Taxonomy" id="281739"/>
    <lineage>
        <taxon>Bacteria</taxon>
        <taxon>Pseudomonadati</taxon>
        <taxon>Pseudomonadota</taxon>
        <taxon>Gammaproteobacteria</taxon>
        <taxon>Alteromonadales</taxon>
        <taxon>Idiomarinaceae</taxon>
        <taxon>Idiomarina</taxon>
    </lineage>
</organism>
<comment type="subcellular location">
    <subcellularLocation>
        <location evidence="4">Cytoplasm</location>
        <location evidence="4">Nucleoid</location>
    </subcellularLocation>
</comment>
<protein>
    <recommendedName>
        <fullName evidence="4">Nucleoid-associated protein CWI81_06175</fullName>
    </recommendedName>
</protein>
<dbReference type="EMBL" id="PIQF01000001">
    <property type="protein sequence ID" value="RUO78052.1"/>
    <property type="molecule type" value="Genomic_DNA"/>
</dbReference>
<dbReference type="GO" id="GO:0003677">
    <property type="term" value="F:DNA binding"/>
    <property type="evidence" value="ECO:0007669"/>
    <property type="project" value="UniProtKB-UniRule"/>
</dbReference>
<comment type="caution">
    <text evidence="6">The sequence shown here is derived from an EMBL/GenBank/DDBJ whole genome shotgun (WGS) entry which is preliminary data.</text>
</comment>
<dbReference type="NCBIfam" id="TIGR00103">
    <property type="entry name" value="DNA_YbaB_EbfC"/>
    <property type="match status" value="1"/>
</dbReference>
<gene>
    <name evidence="6" type="ORF">CWI81_06175</name>
</gene>
<reference evidence="6 7" key="1">
    <citation type="journal article" date="2011" name="Front. Microbiol.">
        <title>Genomic signatures of strain selection and enhancement in Bacillus atrophaeus var. globigii, a historical biowarfare simulant.</title>
        <authorList>
            <person name="Gibbons H.S."/>
            <person name="Broomall S.M."/>
            <person name="McNew L.A."/>
            <person name="Daligault H."/>
            <person name="Chapman C."/>
            <person name="Bruce D."/>
            <person name="Karavis M."/>
            <person name="Krepps M."/>
            <person name="McGregor P.A."/>
            <person name="Hong C."/>
            <person name="Park K.H."/>
            <person name="Akmal A."/>
            <person name="Feldman A."/>
            <person name="Lin J.S."/>
            <person name="Chang W.E."/>
            <person name="Higgs B.W."/>
            <person name="Demirev P."/>
            <person name="Lindquist J."/>
            <person name="Liem A."/>
            <person name="Fochler E."/>
            <person name="Read T.D."/>
            <person name="Tapia R."/>
            <person name="Johnson S."/>
            <person name="Bishop-Lilly K.A."/>
            <person name="Detter C."/>
            <person name="Han C."/>
            <person name="Sozhamannan S."/>
            <person name="Rosenzweig C.N."/>
            <person name="Skowronski E.W."/>
        </authorList>
    </citation>
    <scope>NUCLEOTIDE SEQUENCE [LARGE SCALE GENOMIC DNA]</scope>
    <source>
        <strain evidence="6 7">CL-SP19</strain>
    </source>
</reference>
<accession>A0A432ZLF0</accession>
<comment type="similarity">
    <text evidence="4">Belongs to the YbaB/EbfC family.</text>
</comment>
<dbReference type="PANTHER" id="PTHR33449">
    <property type="entry name" value="NUCLEOID-ASSOCIATED PROTEIN YBAB"/>
    <property type="match status" value="1"/>
</dbReference>
<dbReference type="PIRSF" id="PIRSF004555">
    <property type="entry name" value="UCP004555"/>
    <property type="match status" value="1"/>
</dbReference>